<dbReference type="EMBL" id="CADIKF010000013">
    <property type="protein sequence ID" value="CAB3755198.1"/>
    <property type="molecule type" value="Genomic_DNA"/>
</dbReference>
<dbReference type="Proteomes" id="UP000494329">
    <property type="component" value="Unassembled WGS sequence"/>
</dbReference>
<proteinExistence type="predicted"/>
<evidence type="ECO:0000313" key="2">
    <source>
        <dbReference type="Proteomes" id="UP000494329"/>
    </source>
</evidence>
<sequence>MTRPTPVVTVQTLTREQLEKRIALLERVNRTSINHADQYSKQMARVGALARAVRRAGVTLSDRIALVEALEVLADQAQTEATLDKDCIEWVCACPPEEWDEMDAELNATPAAATQH</sequence>
<gene>
    <name evidence="1" type="ORF">LMG29739_02126</name>
</gene>
<accession>A0A6J5DMB2</accession>
<reference evidence="1 2" key="1">
    <citation type="submission" date="2020-04" db="EMBL/GenBank/DDBJ databases">
        <authorList>
            <person name="De Canck E."/>
        </authorList>
    </citation>
    <scope>NUCLEOTIDE SEQUENCE [LARGE SCALE GENOMIC DNA]</scope>
    <source>
        <strain evidence="1 2">LMG 29739</strain>
    </source>
</reference>
<dbReference type="RefSeq" id="WP_175110863.1">
    <property type="nucleotide sequence ID" value="NZ_CADIKF010000013.1"/>
</dbReference>
<protein>
    <submittedName>
        <fullName evidence="1">Uncharacterized protein</fullName>
    </submittedName>
</protein>
<organism evidence="1 2">
    <name type="scientific">Paraburkholderia solisilvae</name>
    <dbReference type="NCBI Taxonomy" id="624376"/>
    <lineage>
        <taxon>Bacteria</taxon>
        <taxon>Pseudomonadati</taxon>
        <taxon>Pseudomonadota</taxon>
        <taxon>Betaproteobacteria</taxon>
        <taxon>Burkholderiales</taxon>
        <taxon>Burkholderiaceae</taxon>
        <taxon>Paraburkholderia</taxon>
    </lineage>
</organism>
<evidence type="ECO:0000313" key="1">
    <source>
        <dbReference type="EMBL" id="CAB3755198.1"/>
    </source>
</evidence>
<keyword evidence="2" id="KW-1185">Reference proteome</keyword>
<dbReference type="AlphaFoldDB" id="A0A6J5DMB2"/>
<name>A0A6J5DMB2_9BURK</name>